<dbReference type="PANTHER" id="PTHR40980:SF3">
    <property type="entry name" value="TONB-DEPENDENT RECEPTOR-LIKE BETA-BARREL DOMAIN-CONTAINING PROTEIN"/>
    <property type="match status" value="1"/>
</dbReference>
<proteinExistence type="inferred from homology"/>
<dbReference type="Pfam" id="PF07715">
    <property type="entry name" value="Plug"/>
    <property type="match status" value="1"/>
</dbReference>
<dbReference type="Pfam" id="PF00593">
    <property type="entry name" value="TonB_dep_Rec_b-barrel"/>
    <property type="match status" value="1"/>
</dbReference>
<evidence type="ECO:0000256" key="12">
    <source>
        <dbReference type="SAM" id="SignalP"/>
    </source>
</evidence>
<evidence type="ECO:0000313" key="15">
    <source>
        <dbReference type="EMBL" id="MYM95009.1"/>
    </source>
</evidence>
<sequence length="892" mass="96737">MKQQQMYTGGRPHPVRLTAIAFAVATLALGASAQAQQEAAKPGEAAAPAMQTVTVAGIRASMAESLNQKRHADSFVEVITSEDVGKMPDKNVADSLQRIAGVSVATAGGTEGGFGENDRVSLRATPSNMTLTTLNGHTVSSGDWFNQNINSGGRSVSYSLFPAEMIGQIVVHKSSQADLIEGGAAGTVDIETRKPLSFKQKLTAIGTAEGVYGTGAKKTDPQVSGLVNWKNDSNTIGILAQAFEQKQSLRRFGQEFLWWDKVENIDSAALLAAHPDLRGKYLSMLTGSALFQQVRERQGGSLDLQVKVSNDFGFDLTGFYSRMNARNSNANYMHAPVDTIGGGALPSAYTISGDTVTSITFPAVCSAQNCSRAVSSAQHIIARPSSYSDSGYVNLDWNYRANDALTFTGKFGKTKGTGFSPDTAYAANQAYAGSGYTLHGLDAPATIWVDNAKTYTPRTVEPVGGWAFETSATDKESYGQVDGSYVTPWATLTNLRFGVRAADHNRIHEGRSGDVSDAGKTVANNPGGLTSFPASPLSNVLDGPWTFSPDAVAAWGDKYVTYRKTYNGQFVIDEKTRAAYLMSDLNYNDIQGNVGVRYVRTDVEVANRSPETVWDPVRTNNRYSNFLPSLNLRKELRSDLTLRASASRTLARPDIGTLGNIDLNDLTLTGSGGNPNLKPIMSNNYDLGLEWYFKPRSLLSLSLYKMQIGSYITFGSSREQFFNRRQNKITTYAMTSAVNTKAEVQGFEMQYIHDLGNGFGFNTNYSFADGKETGRAPTSACAEDNNCDMVGTSRNSVNGGVFYESAKFSARVNYSYRSTYLNGLDRRSAIYQGGVGNLSASLQYELTENLSLSFEGKNLNDPMLISWSGSKDRPSAFYKNGRQFYLGLRAKI</sequence>
<gene>
    <name evidence="15" type="ORF">GTP90_14160</name>
</gene>
<dbReference type="RefSeq" id="WP_161084159.1">
    <property type="nucleotide sequence ID" value="NZ_WWCX01000020.1"/>
</dbReference>
<keyword evidence="3 10" id="KW-0813">Transport</keyword>
<keyword evidence="12" id="KW-0732">Signal</keyword>
<reference evidence="15" key="1">
    <citation type="submission" date="2019-12" db="EMBL/GenBank/DDBJ databases">
        <title>Novel species isolated from a subtropical stream in China.</title>
        <authorList>
            <person name="Lu H."/>
        </authorList>
    </citation>
    <scope>NUCLEOTIDE SEQUENCE [LARGE SCALE GENOMIC DNA]</scope>
    <source>
        <strain evidence="15">FT81W</strain>
    </source>
</reference>
<evidence type="ECO:0000256" key="7">
    <source>
        <dbReference type="ARBA" id="ARBA00023136"/>
    </source>
</evidence>
<dbReference type="InterPro" id="IPR036942">
    <property type="entry name" value="Beta-barrel_TonB_sf"/>
</dbReference>
<keyword evidence="8 15" id="KW-0675">Receptor</keyword>
<evidence type="ECO:0000256" key="3">
    <source>
        <dbReference type="ARBA" id="ARBA00022448"/>
    </source>
</evidence>
<dbReference type="NCBIfam" id="TIGR01782">
    <property type="entry name" value="TonB-Xanth-Caul"/>
    <property type="match status" value="1"/>
</dbReference>
<evidence type="ECO:0000256" key="9">
    <source>
        <dbReference type="ARBA" id="ARBA00023237"/>
    </source>
</evidence>
<accession>A0A845GQX5</accession>
<comment type="subcellular location">
    <subcellularLocation>
        <location evidence="1 10">Cell outer membrane</location>
        <topology evidence="1 10">Multi-pass membrane protein</topology>
    </subcellularLocation>
</comment>
<comment type="similarity">
    <text evidence="2 10 11">Belongs to the TonB-dependent receptor family.</text>
</comment>
<evidence type="ECO:0000256" key="4">
    <source>
        <dbReference type="ARBA" id="ARBA00022452"/>
    </source>
</evidence>
<feature type="signal peptide" evidence="12">
    <location>
        <begin position="1"/>
        <end position="35"/>
    </location>
</feature>
<dbReference type="InterPro" id="IPR000531">
    <property type="entry name" value="Beta-barrel_TonB"/>
</dbReference>
<evidence type="ECO:0000259" key="13">
    <source>
        <dbReference type="Pfam" id="PF00593"/>
    </source>
</evidence>
<keyword evidence="9 10" id="KW-0998">Cell outer membrane</keyword>
<name>A0A845GQX5_9BURK</name>
<feature type="domain" description="TonB-dependent receptor plug" evidence="14">
    <location>
        <begin position="70"/>
        <end position="187"/>
    </location>
</feature>
<evidence type="ECO:0000256" key="8">
    <source>
        <dbReference type="ARBA" id="ARBA00023170"/>
    </source>
</evidence>
<dbReference type="CDD" id="cd01347">
    <property type="entry name" value="ligand_gated_channel"/>
    <property type="match status" value="1"/>
</dbReference>
<dbReference type="InterPro" id="IPR037066">
    <property type="entry name" value="Plug_dom_sf"/>
</dbReference>
<evidence type="ECO:0000256" key="11">
    <source>
        <dbReference type="RuleBase" id="RU003357"/>
    </source>
</evidence>
<keyword evidence="6 11" id="KW-0798">TonB box</keyword>
<evidence type="ECO:0000256" key="5">
    <source>
        <dbReference type="ARBA" id="ARBA00022692"/>
    </source>
</evidence>
<dbReference type="Gene3D" id="2.170.130.10">
    <property type="entry name" value="TonB-dependent receptor, plug domain"/>
    <property type="match status" value="1"/>
</dbReference>
<evidence type="ECO:0000256" key="1">
    <source>
        <dbReference type="ARBA" id="ARBA00004571"/>
    </source>
</evidence>
<dbReference type="PROSITE" id="PS52016">
    <property type="entry name" value="TONB_DEPENDENT_REC_3"/>
    <property type="match status" value="1"/>
</dbReference>
<dbReference type="Proteomes" id="UP000447355">
    <property type="component" value="Unassembled WGS sequence"/>
</dbReference>
<feature type="domain" description="TonB-dependent receptor-like beta-barrel" evidence="13">
    <location>
        <begin position="385"/>
        <end position="859"/>
    </location>
</feature>
<evidence type="ECO:0000313" key="16">
    <source>
        <dbReference type="Proteomes" id="UP000447355"/>
    </source>
</evidence>
<evidence type="ECO:0000259" key="14">
    <source>
        <dbReference type="Pfam" id="PF07715"/>
    </source>
</evidence>
<keyword evidence="7 10" id="KW-0472">Membrane</keyword>
<protein>
    <submittedName>
        <fullName evidence="15">TonB-dependent receptor</fullName>
    </submittedName>
</protein>
<dbReference type="SUPFAM" id="SSF56935">
    <property type="entry name" value="Porins"/>
    <property type="match status" value="1"/>
</dbReference>
<dbReference type="InterPro" id="IPR012910">
    <property type="entry name" value="Plug_dom"/>
</dbReference>
<dbReference type="InterPro" id="IPR039426">
    <property type="entry name" value="TonB-dep_rcpt-like"/>
</dbReference>
<dbReference type="Gene3D" id="2.40.170.20">
    <property type="entry name" value="TonB-dependent receptor, beta-barrel domain"/>
    <property type="match status" value="1"/>
</dbReference>
<evidence type="ECO:0000256" key="6">
    <source>
        <dbReference type="ARBA" id="ARBA00023077"/>
    </source>
</evidence>
<dbReference type="EMBL" id="WWCX01000020">
    <property type="protein sequence ID" value="MYM95009.1"/>
    <property type="molecule type" value="Genomic_DNA"/>
</dbReference>
<organism evidence="15 16">
    <name type="scientific">Duganella vulcania</name>
    <dbReference type="NCBI Taxonomy" id="2692166"/>
    <lineage>
        <taxon>Bacteria</taxon>
        <taxon>Pseudomonadati</taxon>
        <taxon>Pseudomonadota</taxon>
        <taxon>Betaproteobacteria</taxon>
        <taxon>Burkholderiales</taxon>
        <taxon>Oxalobacteraceae</taxon>
        <taxon>Telluria group</taxon>
        <taxon>Duganella</taxon>
    </lineage>
</organism>
<feature type="chain" id="PRO_5032622112" evidence="12">
    <location>
        <begin position="36"/>
        <end position="892"/>
    </location>
</feature>
<dbReference type="GO" id="GO:0009279">
    <property type="term" value="C:cell outer membrane"/>
    <property type="evidence" value="ECO:0007669"/>
    <property type="project" value="UniProtKB-SubCell"/>
</dbReference>
<evidence type="ECO:0000256" key="10">
    <source>
        <dbReference type="PROSITE-ProRule" id="PRU01360"/>
    </source>
</evidence>
<dbReference type="PANTHER" id="PTHR40980">
    <property type="entry name" value="PLUG DOMAIN-CONTAINING PROTEIN"/>
    <property type="match status" value="1"/>
</dbReference>
<dbReference type="AlphaFoldDB" id="A0A845GQX5"/>
<evidence type="ECO:0000256" key="2">
    <source>
        <dbReference type="ARBA" id="ARBA00009810"/>
    </source>
</evidence>
<dbReference type="InterPro" id="IPR010104">
    <property type="entry name" value="TonB_rcpt_bac"/>
</dbReference>
<comment type="caution">
    <text evidence="15">The sequence shown here is derived from an EMBL/GenBank/DDBJ whole genome shotgun (WGS) entry which is preliminary data.</text>
</comment>
<keyword evidence="5 10" id="KW-0812">Transmembrane</keyword>
<keyword evidence="4 10" id="KW-1134">Transmembrane beta strand</keyword>